<organism evidence="1 2">
    <name type="scientific">Roseburia intestinalis L1-82</name>
    <dbReference type="NCBI Taxonomy" id="536231"/>
    <lineage>
        <taxon>Bacteria</taxon>
        <taxon>Bacillati</taxon>
        <taxon>Bacillota</taxon>
        <taxon>Clostridia</taxon>
        <taxon>Lachnospirales</taxon>
        <taxon>Lachnospiraceae</taxon>
        <taxon>Roseburia</taxon>
    </lineage>
</organism>
<dbReference type="HOGENOM" id="CLU_2719820_0_0_9"/>
<proteinExistence type="predicted"/>
<comment type="caution">
    <text evidence="1">The sequence shown here is derived from an EMBL/GenBank/DDBJ whole genome shotgun (WGS) entry which is preliminary data.</text>
</comment>
<reference evidence="1 2" key="1">
    <citation type="submission" date="2009-08" db="EMBL/GenBank/DDBJ databases">
        <authorList>
            <person name="Weinstock G."/>
            <person name="Sodergren E."/>
            <person name="Clifton S."/>
            <person name="Fulton L."/>
            <person name="Fulton B."/>
            <person name="Courtney L."/>
            <person name="Fronick C."/>
            <person name="Harrison M."/>
            <person name="Strong C."/>
            <person name="Farmer C."/>
            <person name="Delahaunty K."/>
            <person name="Markovic C."/>
            <person name="Hall O."/>
            <person name="Minx P."/>
            <person name="Tomlinson C."/>
            <person name="Mitreva M."/>
            <person name="Nelson J."/>
            <person name="Hou S."/>
            <person name="Wollam A."/>
            <person name="Pepin K.H."/>
            <person name="Johnson M."/>
            <person name="Bhonagiri V."/>
            <person name="Nash W.E."/>
            <person name="Warren W."/>
            <person name="Chinwalla A."/>
            <person name="Mardis E.R."/>
            <person name="Wilson R.K."/>
        </authorList>
    </citation>
    <scope>NUCLEOTIDE SEQUENCE [LARGE SCALE GENOMIC DNA]</scope>
    <source>
        <strain evidence="1 2">L1-82</strain>
    </source>
</reference>
<evidence type="ECO:0000313" key="2">
    <source>
        <dbReference type="Proteomes" id="UP000004828"/>
    </source>
</evidence>
<gene>
    <name evidence="1" type="ORF">ROSINTL182_05040</name>
</gene>
<dbReference type="Proteomes" id="UP000004828">
    <property type="component" value="Unassembled WGS sequence"/>
</dbReference>
<sequence>MKYVSIRKYKKCRKIADYIANKLFKMKEKKINFNRKFEFIFLKKIVKKLTAFFGNFKEKETNSLQKQSFVLN</sequence>
<dbReference type="EMBL" id="ABYJ02000003">
    <property type="protein sequence ID" value="EEV02960.1"/>
    <property type="molecule type" value="Genomic_DNA"/>
</dbReference>
<dbReference type="AlphaFoldDB" id="C7G583"/>
<name>C7G583_9FIRM</name>
<evidence type="ECO:0000313" key="1">
    <source>
        <dbReference type="EMBL" id="EEV02960.1"/>
    </source>
</evidence>
<protein>
    <submittedName>
        <fullName evidence="1">Uncharacterized protein</fullName>
    </submittedName>
</protein>
<accession>C7G583</accession>